<dbReference type="SUPFAM" id="SSF48484">
    <property type="entry name" value="Lipoxigenase"/>
    <property type="match status" value="1"/>
</dbReference>
<dbReference type="InterPro" id="IPR013819">
    <property type="entry name" value="LipOase_C"/>
</dbReference>
<protein>
    <submittedName>
        <fullName evidence="2">Putative lipoxygenase 4</fullName>
    </submittedName>
</protein>
<dbReference type="InterPro" id="IPR036226">
    <property type="entry name" value="LipOase_C_sf"/>
</dbReference>
<dbReference type="EnsemblPlants" id="EMT12009">
    <property type="protein sequence ID" value="EMT12009"/>
    <property type="gene ID" value="F775_21426"/>
</dbReference>
<name>M8BYV1_AEGTA</name>
<accession>M8BYV1</accession>
<organism evidence="2">
    <name type="scientific">Aegilops tauschii</name>
    <name type="common">Tausch's goatgrass</name>
    <name type="synonym">Aegilops squarrosa</name>
    <dbReference type="NCBI Taxonomy" id="37682"/>
    <lineage>
        <taxon>Eukaryota</taxon>
        <taxon>Viridiplantae</taxon>
        <taxon>Streptophyta</taxon>
        <taxon>Embryophyta</taxon>
        <taxon>Tracheophyta</taxon>
        <taxon>Spermatophyta</taxon>
        <taxon>Magnoliopsida</taxon>
        <taxon>Liliopsida</taxon>
        <taxon>Poales</taxon>
        <taxon>Poaceae</taxon>
        <taxon>BOP clade</taxon>
        <taxon>Pooideae</taxon>
        <taxon>Triticodae</taxon>
        <taxon>Triticeae</taxon>
        <taxon>Triticinae</taxon>
        <taxon>Aegilops</taxon>
    </lineage>
</organism>
<dbReference type="ExpressionAtlas" id="M8BYV1">
    <property type="expression patterns" value="baseline"/>
</dbReference>
<sequence>MPYLKRINELPGAEEMGEISQRKVYAARTLLLLQDDSTLKPLAIELSSPDPEDERHGAISTVYTPPVDRAGDDTFTAWELAKAHAAANDACKNNFVHHWLNAHATMEPVVIAANRQLSVLHPIHKLLKPHFRKTLEINATARQIIFGAGDRRKGGGIYRGIHEVAFFPSKYGMEMSSKAYRTWNFTDLALPNELIKRGVARGDPKKPEELELLIKDYPYAVDGLEIWTAIKECGGDRGGVPRPHHPRNEAFGLMALTMSPPVKPGEPLMGERPDTERWTSEQRAAKALLEFNAKLDAVAEAIKKRNADGALRNRNGPVEVPYTLLAPRADPAAPHVGGIPNSIAV</sequence>
<dbReference type="GO" id="GO:0034440">
    <property type="term" value="P:lipid oxidation"/>
    <property type="evidence" value="ECO:0007669"/>
    <property type="project" value="InterPro"/>
</dbReference>
<dbReference type="InterPro" id="IPR000907">
    <property type="entry name" value="LipOase"/>
</dbReference>
<feature type="domain" description="Lipoxygenase" evidence="1">
    <location>
        <begin position="246"/>
        <end position="345"/>
    </location>
</feature>
<dbReference type="GO" id="GO:0046872">
    <property type="term" value="F:metal ion binding"/>
    <property type="evidence" value="ECO:0007669"/>
    <property type="project" value="InterPro"/>
</dbReference>
<dbReference type="PANTHER" id="PTHR11771">
    <property type="entry name" value="LIPOXYGENASE"/>
    <property type="match status" value="1"/>
</dbReference>
<dbReference type="PROSITE" id="PS00081">
    <property type="entry name" value="LIPOXYGENASE_2"/>
    <property type="match status" value="1"/>
</dbReference>
<proteinExistence type="predicted"/>
<dbReference type="AlphaFoldDB" id="M8BYV1"/>
<evidence type="ECO:0000313" key="2">
    <source>
        <dbReference type="EnsemblPlants" id="EMT12009"/>
    </source>
</evidence>
<dbReference type="Pfam" id="PF00305">
    <property type="entry name" value="Lipoxygenase"/>
    <property type="match status" value="2"/>
</dbReference>
<dbReference type="Gene3D" id="3.10.450.60">
    <property type="match status" value="1"/>
</dbReference>
<evidence type="ECO:0000259" key="1">
    <source>
        <dbReference type="PROSITE" id="PS51393"/>
    </source>
</evidence>
<reference evidence="2" key="1">
    <citation type="submission" date="2015-06" db="UniProtKB">
        <authorList>
            <consortium name="EnsemblPlants"/>
        </authorList>
    </citation>
    <scope>IDENTIFICATION</scope>
</reference>
<dbReference type="Gene3D" id="1.20.245.10">
    <property type="entry name" value="Lipoxygenase-1, Domain 5"/>
    <property type="match status" value="2"/>
</dbReference>
<dbReference type="GO" id="GO:0016702">
    <property type="term" value="F:oxidoreductase activity, acting on single donors with incorporation of molecular oxygen, incorporation of two atoms of oxygen"/>
    <property type="evidence" value="ECO:0007669"/>
    <property type="project" value="InterPro"/>
</dbReference>
<feature type="domain" description="Lipoxygenase" evidence="1">
    <location>
        <begin position="1"/>
        <end position="231"/>
    </location>
</feature>
<dbReference type="PROSITE" id="PS51393">
    <property type="entry name" value="LIPOXYGENASE_3"/>
    <property type="match status" value="2"/>
</dbReference>
<dbReference type="InterPro" id="IPR020834">
    <property type="entry name" value="LipOase_CS"/>
</dbReference>
<dbReference type="PRINTS" id="PR00087">
    <property type="entry name" value="LIPOXYGENASE"/>
</dbReference>